<dbReference type="RefSeq" id="NP_050946.1">
    <property type="nucleotide sequence ID" value="NC_000927.1"/>
</dbReference>
<geneLocation type="chloroplast" evidence="1"/>
<dbReference type="EMBL" id="AF137379">
    <property type="protein sequence ID" value="AAD54917.1"/>
    <property type="molecule type" value="Genomic_DNA"/>
</dbReference>
<protein>
    <submittedName>
        <fullName evidence="1">Uncharacterized protein</fullName>
    </submittedName>
</protein>
<keyword evidence="1" id="KW-0934">Plastid</keyword>
<evidence type="ECO:0000313" key="1">
    <source>
        <dbReference type="EMBL" id="AAD54917.1"/>
    </source>
</evidence>
<dbReference type="GeneID" id="1496904"/>
<sequence length="110" mass="12787">MARHMEPPLDEAFVKQVVDGLWKYSNIDLDTINEVDETINFFTEMAAKTLGQIGKEVETRGLPAEAWAEKEMRLDREQYKKVVTLLKQYMRKKHLALQMIIQTSIDSKNS</sequence>
<keyword evidence="1" id="KW-0150">Chloroplast</keyword>
<dbReference type="EMBL" id="AF137379">
    <property type="protein sequence ID" value="AAD54872.1"/>
    <property type="molecule type" value="Genomic_DNA"/>
</dbReference>
<proteinExistence type="predicted"/>
<organism evidence="1">
    <name type="scientific">Nephroselmis olivacea</name>
    <name type="common">Green alga</name>
    <dbReference type="NCBI Taxonomy" id="31312"/>
    <lineage>
        <taxon>Eukaryota</taxon>
        <taxon>Viridiplantae</taxon>
        <taxon>Chlorophyta</taxon>
        <taxon>Nephroselmidophyceae</taxon>
        <taxon>Nephroselmidales</taxon>
        <taxon>Nephroselmidaceae</taxon>
        <taxon>Nephroselmis</taxon>
    </lineage>
</organism>
<reference evidence="1" key="1">
    <citation type="journal article" date="1999" name="Proc. Natl. Acad. Sci. U.S.A.">
        <title>The complete chloroplast DNA sequence of the green alga Nephroselmis olivacea: insights into the architecture of ancestral chloroplast genomes.</title>
        <authorList>
            <person name="Turmel M."/>
            <person name="Otis C."/>
            <person name="Lemieux C."/>
        </authorList>
    </citation>
    <scope>NUCLEOTIDE SEQUENCE [LARGE SCALE GENOMIC DNA]</scope>
    <source>
        <strain>NIES-484</strain>
    </source>
</reference>
<dbReference type="RefSeq" id="NP_050901.1">
    <property type="nucleotide sequence ID" value="NC_000927.1"/>
</dbReference>
<dbReference type="AlphaFoldDB" id="Q9T4T0"/>
<accession>Q9T4T0</accession>
<dbReference type="GeneID" id="1496880"/>
<name>Q9T4T0_NEPOL</name>